<protein>
    <recommendedName>
        <fullName evidence="13">C3H1-type domain-containing protein</fullName>
    </recommendedName>
</protein>
<dbReference type="GO" id="GO:0089701">
    <property type="term" value="C:U2AF complex"/>
    <property type="evidence" value="ECO:0007669"/>
    <property type="project" value="InterPro"/>
</dbReference>
<dbReference type="GO" id="GO:0003723">
    <property type="term" value="F:RNA binding"/>
    <property type="evidence" value="ECO:0007669"/>
    <property type="project" value="UniProtKB-KW"/>
</dbReference>
<dbReference type="PRINTS" id="PR01848">
    <property type="entry name" value="U2AUXFACTOR"/>
</dbReference>
<keyword evidence="11" id="KW-0175">Coiled coil</keyword>
<dbReference type="PANTHER" id="PTHR12620">
    <property type="entry name" value="U2 SNRNP AUXILIARY FACTOR, SMALL SUBUNIT"/>
    <property type="match status" value="1"/>
</dbReference>
<evidence type="ECO:0000256" key="8">
    <source>
        <dbReference type="ARBA" id="ARBA00023242"/>
    </source>
</evidence>
<feature type="compositionally biased region" description="Polar residues" evidence="12">
    <location>
        <begin position="697"/>
        <end position="713"/>
    </location>
</feature>
<reference evidence="14" key="1">
    <citation type="submission" date="2023-03" db="EMBL/GenBank/DDBJ databases">
        <title>Electrophorus voltai genome.</title>
        <authorList>
            <person name="Bian C."/>
        </authorList>
    </citation>
    <scope>NUCLEOTIDE SEQUENCE</scope>
    <source>
        <strain evidence="14">CB-2022</strain>
        <tissue evidence="14">Muscle</tissue>
    </source>
</reference>
<keyword evidence="4" id="KW-0677">Repeat</keyword>
<dbReference type="GO" id="GO:0000398">
    <property type="term" value="P:mRNA splicing, via spliceosome"/>
    <property type="evidence" value="ECO:0007669"/>
    <property type="project" value="InterPro"/>
</dbReference>
<keyword evidence="15" id="KW-1185">Reference proteome</keyword>
<dbReference type="Pfam" id="PF00642">
    <property type="entry name" value="zf-CCCH"/>
    <property type="match status" value="1"/>
</dbReference>
<dbReference type="EMBL" id="JAROKS010000002">
    <property type="protein sequence ID" value="KAK1805832.1"/>
    <property type="molecule type" value="Genomic_DNA"/>
</dbReference>
<evidence type="ECO:0000256" key="6">
    <source>
        <dbReference type="ARBA" id="ARBA00022833"/>
    </source>
</evidence>
<dbReference type="FunFam" id="3.30.70.330:FF:000209">
    <property type="entry name" value="U2 small nuclear ribonucleoprotein auxiliary factor 35 kDa subunit-related protein 2"/>
    <property type="match status" value="1"/>
</dbReference>
<dbReference type="Gene3D" id="3.30.70.330">
    <property type="match status" value="1"/>
</dbReference>
<comment type="subcellular location">
    <subcellularLocation>
        <location evidence="1">Nucleus</location>
    </subcellularLocation>
</comment>
<feature type="compositionally biased region" description="Polar residues" evidence="12">
    <location>
        <begin position="621"/>
        <end position="630"/>
    </location>
</feature>
<dbReference type="GO" id="GO:1990904">
    <property type="term" value="C:ribonucleoprotein complex"/>
    <property type="evidence" value="ECO:0007669"/>
    <property type="project" value="UniProtKB-KW"/>
</dbReference>
<keyword evidence="7" id="KW-0694">RNA-binding</keyword>
<dbReference type="InterPro" id="IPR009145">
    <property type="entry name" value="U2AF_small"/>
</dbReference>
<name>A0AAD9E8J3_9TELE</name>
<dbReference type="InterPro" id="IPR035979">
    <property type="entry name" value="RBD_domain_sf"/>
</dbReference>
<comment type="caution">
    <text evidence="14">The sequence shown here is derived from an EMBL/GenBank/DDBJ whole genome shotgun (WGS) entry which is preliminary data.</text>
</comment>
<feature type="compositionally biased region" description="Basic residues" evidence="12">
    <location>
        <begin position="565"/>
        <end position="576"/>
    </location>
</feature>
<proteinExistence type="predicted"/>
<feature type="domain" description="C3H1-type" evidence="13">
    <location>
        <begin position="430"/>
        <end position="457"/>
    </location>
</feature>
<feature type="compositionally biased region" description="Basic and acidic residues" evidence="12">
    <location>
        <begin position="484"/>
        <end position="516"/>
    </location>
</feature>
<evidence type="ECO:0000313" key="15">
    <source>
        <dbReference type="Proteomes" id="UP001239994"/>
    </source>
</evidence>
<evidence type="ECO:0000256" key="3">
    <source>
        <dbReference type="ARBA" id="ARBA00022723"/>
    </source>
</evidence>
<keyword evidence="6 10" id="KW-0862">Zinc</keyword>
<dbReference type="CDD" id="cd12540">
    <property type="entry name" value="RRM_U2AFBPL"/>
    <property type="match status" value="1"/>
</dbReference>
<feature type="region of interest" description="Disordered" evidence="12">
    <location>
        <begin position="481"/>
        <end position="713"/>
    </location>
</feature>
<dbReference type="SMART" id="SM00356">
    <property type="entry name" value="ZnF_C3H1"/>
    <property type="match status" value="2"/>
</dbReference>
<feature type="coiled-coil region" evidence="11">
    <location>
        <begin position="228"/>
        <end position="266"/>
    </location>
</feature>
<evidence type="ECO:0000256" key="2">
    <source>
        <dbReference type="ARBA" id="ARBA00022553"/>
    </source>
</evidence>
<feature type="compositionally biased region" description="Basic residues" evidence="12">
    <location>
        <begin position="517"/>
        <end position="548"/>
    </location>
</feature>
<evidence type="ECO:0000256" key="9">
    <source>
        <dbReference type="ARBA" id="ARBA00023274"/>
    </source>
</evidence>
<dbReference type="InterPro" id="IPR012677">
    <property type="entry name" value="Nucleotide-bd_a/b_plait_sf"/>
</dbReference>
<accession>A0AAD9E8J3</accession>
<dbReference type="AlphaFoldDB" id="A0AAD9E8J3"/>
<evidence type="ECO:0000259" key="13">
    <source>
        <dbReference type="PROSITE" id="PS50103"/>
    </source>
</evidence>
<organism evidence="14 15">
    <name type="scientific">Electrophorus voltai</name>
    <dbReference type="NCBI Taxonomy" id="2609070"/>
    <lineage>
        <taxon>Eukaryota</taxon>
        <taxon>Metazoa</taxon>
        <taxon>Chordata</taxon>
        <taxon>Craniata</taxon>
        <taxon>Vertebrata</taxon>
        <taxon>Euteleostomi</taxon>
        <taxon>Actinopterygii</taxon>
        <taxon>Neopterygii</taxon>
        <taxon>Teleostei</taxon>
        <taxon>Ostariophysi</taxon>
        <taxon>Gymnotiformes</taxon>
        <taxon>Gymnotoidei</taxon>
        <taxon>Gymnotidae</taxon>
        <taxon>Electrophorus</taxon>
    </lineage>
</organism>
<evidence type="ECO:0000256" key="11">
    <source>
        <dbReference type="SAM" id="Coils"/>
    </source>
</evidence>
<feature type="compositionally biased region" description="Basic and acidic residues" evidence="12">
    <location>
        <begin position="577"/>
        <end position="611"/>
    </location>
</feature>
<keyword evidence="2" id="KW-0597">Phosphoprotein</keyword>
<evidence type="ECO:0000313" key="14">
    <source>
        <dbReference type="EMBL" id="KAK1805832.1"/>
    </source>
</evidence>
<feature type="compositionally biased region" description="Basic and acidic residues" evidence="12">
    <location>
        <begin position="681"/>
        <end position="696"/>
    </location>
</feature>
<evidence type="ECO:0000256" key="1">
    <source>
        <dbReference type="ARBA" id="ARBA00004123"/>
    </source>
</evidence>
<feature type="domain" description="C3H1-type" evidence="13">
    <location>
        <begin position="282"/>
        <end position="310"/>
    </location>
</feature>
<dbReference type="SMART" id="SM00361">
    <property type="entry name" value="RRM_1"/>
    <property type="match status" value="1"/>
</dbReference>
<dbReference type="GO" id="GO:0008270">
    <property type="term" value="F:zinc ion binding"/>
    <property type="evidence" value="ECO:0007669"/>
    <property type="project" value="UniProtKB-KW"/>
</dbReference>
<keyword evidence="9" id="KW-0687">Ribonucleoprotein</keyword>
<evidence type="ECO:0000256" key="5">
    <source>
        <dbReference type="ARBA" id="ARBA00022771"/>
    </source>
</evidence>
<keyword evidence="3 10" id="KW-0479">Metal-binding</keyword>
<evidence type="ECO:0000256" key="12">
    <source>
        <dbReference type="SAM" id="MobiDB-lite"/>
    </source>
</evidence>
<dbReference type="SUPFAM" id="SSF54928">
    <property type="entry name" value="RNA-binding domain, RBD"/>
    <property type="match status" value="1"/>
</dbReference>
<dbReference type="InterPro" id="IPR003954">
    <property type="entry name" value="RRM_euk-type"/>
</dbReference>
<feature type="region of interest" description="Disordered" evidence="12">
    <location>
        <begin position="50"/>
        <end position="70"/>
    </location>
</feature>
<gene>
    <name evidence="14" type="ORF">P4O66_012882</name>
</gene>
<dbReference type="PROSITE" id="PS50103">
    <property type="entry name" value="ZF_C3H1"/>
    <property type="match status" value="2"/>
</dbReference>
<feature type="compositionally biased region" description="Basic residues" evidence="12">
    <location>
        <begin position="632"/>
        <end position="656"/>
    </location>
</feature>
<keyword evidence="8" id="KW-0539">Nucleus</keyword>
<dbReference type="Proteomes" id="UP001239994">
    <property type="component" value="Unassembled WGS sequence"/>
</dbReference>
<keyword evidence="5 10" id="KW-0863">Zinc-finger</keyword>
<feature type="compositionally biased region" description="Basic and acidic residues" evidence="12">
    <location>
        <begin position="50"/>
        <end position="59"/>
    </location>
</feature>
<dbReference type="InterPro" id="IPR000571">
    <property type="entry name" value="Znf_CCCH"/>
</dbReference>
<evidence type="ECO:0000256" key="4">
    <source>
        <dbReference type="ARBA" id="ARBA00022737"/>
    </source>
</evidence>
<feature type="zinc finger region" description="C3H1-type" evidence="10">
    <location>
        <begin position="282"/>
        <end position="310"/>
    </location>
</feature>
<evidence type="ECO:0000256" key="7">
    <source>
        <dbReference type="ARBA" id="ARBA00022884"/>
    </source>
</evidence>
<sequence length="713" mass="83734">MHSSNHIIKFADDMTMVGLINKDNESAYREEVRELVSWCKFNNLGEPHLDPEHQFHHQESPTTSLLPSEAKGNPSPILTTFYRGNVESILSSCIITWFGNCTAFDRKTLQRIVRTAEKIIGVSLPSITNIYITRCIRKATNIVKDSTHPSHELFTLLPSGRSRKQRRLCLKRDRRKRKRQALAKLRECDINLAVDQYENEDHDDGDDKTEEEQRERLHQEWLQRERIAQEEFRLKKEKEAAAQRIKEEEEEAVQKMLDQAQSQLENGGSWKNPDAPADYGTEKDKANCPFFLKTGACRFGDRCSRKHDHPVSSSTLMVRGMFVTFGMEQSRRDDYDTDASLEYSEEELHQQFLDFYEDVLPEFRNAGKVIQFKVSCNFEPHLRGNVYVQYENLLWYQLICEDQCKEAFMVFNGRWYAGRQLQCEFSPVTRWKTAICGLFDRQKCPKGKHCNFLHVFRNPGNEFWEADRDLHLSPDRGGGFTSWHSERRDRILPQRNRSPEPSRYRRDDGRSRSGERHSHKRRRSNSRERRSHSRQRRSHSRSRERRRPQYSLRRGQGRANDLSRRSRSRERRRLHSRGRESDRQSKSRHSVRDSRRSSRRSESDSPKEQHKNGSVKRMNKSSDASANANTSSHHHKHSKKSKKKKSKRKQKRKMSRTRSVSSSAGSEKESEDDEDEVTLTNRDKQNTEMPAEDSRTTETITTFQQGHGFTLQK</sequence>
<dbReference type="Gene3D" id="2.30.30.1190">
    <property type="match status" value="1"/>
</dbReference>
<evidence type="ECO:0000256" key="10">
    <source>
        <dbReference type="PROSITE-ProRule" id="PRU00723"/>
    </source>
</evidence>
<feature type="zinc finger region" description="C3H1-type" evidence="10">
    <location>
        <begin position="430"/>
        <end position="457"/>
    </location>
</feature>